<dbReference type="PANTHER" id="PTHR43393">
    <property type="entry name" value="CYTOKININ RIBOSIDE 5'-MONOPHOSPHATE PHOSPHORIBOHYDROLASE"/>
    <property type="match status" value="1"/>
</dbReference>
<dbReference type="InterPro" id="IPR041164">
    <property type="entry name" value="LDcluster4"/>
</dbReference>
<dbReference type="NCBIfam" id="TIGR00725">
    <property type="entry name" value="TIGR00725 family protein"/>
    <property type="match status" value="1"/>
</dbReference>
<reference evidence="1" key="1">
    <citation type="journal article" date="2020" name="mSystems">
        <title>Genome- and Community-Level Interaction Insights into Carbon Utilization and Element Cycling Functions of Hydrothermarchaeota in Hydrothermal Sediment.</title>
        <authorList>
            <person name="Zhou Z."/>
            <person name="Liu Y."/>
            <person name="Xu W."/>
            <person name="Pan J."/>
            <person name="Luo Z.H."/>
            <person name="Li M."/>
        </authorList>
    </citation>
    <scope>NUCLEOTIDE SEQUENCE [LARGE SCALE GENOMIC DNA]</scope>
    <source>
        <strain evidence="1">SpSt-774</strain>
    </source>
</reference>
<evidence type="ECO:0000313" key="1">
    <source>
        <dbReference type="EMBL" id="HGV96865.1"/>
    </source>
</evidence>
<dbReference type="InterPro" id="IPR005268">
    <property type="entry name" value="CHP00725"/>
</dbReference>
<dbReference type="Gene3D" id="3.40.50.450">
    <property type="match status" value="1"/>
</dbReference>
<dbReference type="Pfam" id="PF18306">
    <property type="entry name" value="LDcluster4"/>
    <property type="match status" value="1"/>
</dbReference>
<organism evidence="1">
    <name type="scientific">candidate division WOR-3 bacterium</name>
    <dbReference type="NCBI Taxonomy" id="2052148"/>
    <lineage>
        <taxon>Bacteria</taxon>
        <taxon>Bacteria division WOR-3</taxon>
    </lineage>
</organism>
<dbReference type="SUPFAM" id="SSF102405">
    <property type="entry name" value="MCP/YpsA-like"/>
    <property type="match status" value="1"/>
</dbReference>
<name>A0A7C4TFQ3_UNCW3</name>
<protein>
    <submittedName>
        <fullName evidence="1">TIGR00725 family protein</fullName>
    </submittedName>
</protein>
<gene>
    <name evidence="1" type="ORF">ENV60_01010</name>
</gene>
<accession>A0A7C4TFQ3</accession>
<proteinExistence type="predicted"/>
<dbReference type="GO" id="GO:0005829">
    <property type="term" value="C:cytosol"/>
    <property type="evidence" value="ECO:0007669"/>
    <property type="project" value="TreeGrafter"/>
</dbReference>
<sequence length="153" mass="16022">MAKRIIAVIGGAETSEKNLKIAEEVGALIAKKGAILITGGLGGVMEYASKGAKEAGGLVIGILPGTDKRTANEYVDIPIVTGMNQARNIIIARTADCAIAIDGKYGTLSEIAYCLMFNVPVIGINTWKIEAPIIQVKSAKEAVSKAFEFIGEV</sequence>
<dbReference type="AlphaFoldDB" id="A0A7C4TFQ3"/>
<dbReference type="EMBL" id="DTGZ01000017">
    <property type="protein sequence ID" value="HGV96865.1"/>
    <property type="molecule type" value="Genomic_DNA"/>
</dbReference>
<dbReference type="PANTHER" id="PTHR43393:SF3">
    <property type="entry name" value="LYSINE DECARBOXYLASE-LIKE PROTEIN"/>
    <property type="match status" value="1"/>
</dbReference>
<dbReference type="InterPro" id="IPR052341">
    <property type="entry name" value="LOG_family_nucleotidases"/>
</dbReference>
<comment type="caution">
    <text evidence="1">The sequence shown here is derived from an EMBL/GenBank/DDBJ whole genome shotgun (WGS) entry which is preliminary data.</text>
</comment>